<protein>
    <submittedName>
        <fullName evidence="2">XkdX family protein</fullName>
    </submittedName>
</protein>
<evidence type="ECO:0000313" key="2">
    <source>
        <dbReference type="EMBL" id="RYU30134.1"/>
    </source>
</evidence>
<evidence type="ECO:0000313" key="3">
    <source>
        <dbReference type="Proteomes" id="UP000292223"/>
    </source>
</evidence>
<dbReference type="EMBL" id="JAREWH010000025">
    <property type="protein sequence ID" value="MDN3193663.1"/>
    <property type="molecule type" value="Genomic_DNA"/>
</dbReference>
<reference evidence="1" key="2">
    <citation type="journal article" date="2023" name="Pathogens">
        <title>Prevalence of Enterococcus spp. and the Whole-Genome Characteristics of Enterococcus faecium and Enterococcus faecalis Strains Isolated from Free-Living Birds in Poland.</title>
        <authorList>
            <person name="Kwit R."/>
            <person name="Zajac M."/>
            <person name="Smialowska-Weglinska A."/>
            <person name="Skarzynska M."/>
            <person name="Bomba A."/>
            <person name="Lalak A."/>
            <person name="Skrzypiec E."/>
            <person name="Wojdat D."/>
            <person name="Koza W."/>
            <person name="Mikos-Wojewoda E."/>
            <person name="Pasim P."/>
            <person name="Skora M."/>
            <person name="Polak M."/>
            <person name="Wiacek J."/>
            <person name="Wasyl D."/>
        </authorList>
    </citation>
    <scope>NUCLEOTIDE SEQUENCE</scope>
    <source>
        <strain evidence="1">691B_2</strain>
    </source>
</reference>
<gene>
    <name evidence="2" type="ORF">EU507_14020</name>
    <name evidence="1" type="ORF">P0E79_14400</name>
</gene>
<dbReference type="RefSeq" id="WP_002363386.1">
    <property type="nucleotide sequence ID" value="NZ_AP026721.1"/>
</dbReference>
<accession>A0A431H462</accession>
<dbReference type="Proteomes" id="UP000292223">
    <property type="component" value="Unassembled WGS sequence"/>
</dbReference>
<dbReference type="Pfam" id="PF09693">
    <property type="entry name" value="Phage_XkdX"/>
    <property type="match status" value="1"/>
</dbReference>
<name>A0A431H462_ENTFL</name>
<dbReference type="AlphaFoldDB" id="A0A431H462"/>
<organism evidence="2 3">
    <name type="scientific">Enterococcus faecalis</name>
    <name type="common">Streptococcus faecalis</name>
    <dbReference type="NCBI Taxonomy" id="1351"/>
    <lineage>
        <taxon>Bacteria</taxon>
        <taxon>Bacillati</taxon>
        <taxon>Bacillota</taxon>
        <taxon>Bacilli</taxon>
        <taxon>Lactobacillales</taxon>
        <taxon>Enterococcaceae</taxon>
        <taxon>Enterococcus</taxon>
    </lineage>
</organism>
<sequence length="45" mass="5281">MFTFDDIKMMYDWGCFTDEQVAEFVPLCITEDEFTKMTGKPFSKG</sequence>
<proteinExistence type="predicted"/>
<evidence type="ECO:0000313" key="1">
    <source>
        <dbReference type="EMBL" id="MDN3193663.1"/>
    </source>
</evidence>
<dbReference type="Proteomes" id="UP001173174">
    <property type="component" value="Unassembled WGS sequence"/>
</dbReference>
<dbReference type="EMBL" id="SEWT01000011">
    <property type="protein sequence ID" value="RYU30134.1"/>
    <property type="molecule type" value="Genomic_DNA"/>
</dbReference>
<comment type="caution">
    <text evidence="2">The sequence shown here is derived from an EMBL/GenBank/DDBJ whole genome shotgun (WGS) entry which is preliminary data.</text>
</comment>
<dbReference type="NCBIfam" id="TIGR01669">
    <property type="entry name" value="phage_XkdX"/>
    <property type="match status" value="1"/>
</dbReference>
<reference evidence="2 3" key="1">
    <citation type="submission" date="2019-02" db="EMBL/GenBank/DDBJ databases">
        <title>From farm to fork: dissemination of Tn554::fexA-optrA in linezolid-resistant Enterococcus faecalis clones from chicken feces and meat in Tunisia.</title>
        <authorList>
            <person name="Tedim A.P."/>
            <person name="Elghaieb H."/>
            <person name="Abbassi M.S."/>
            <person name="Novais C."/>
            <person name="Hassen A."/>
            <person name="Peixe L."/>
            <person name="Freitas A.R."/>
        </authorList>
    </citation>
    <scope>NUCLEOTIDE SEQUENCE [LARGE SCALE GENOMIC DNA]</scope>
    <source>
        <strain evidence="2 3">728T</strain>
    </source>
</reference>
<dbReference type="InterPro" id="IPR010022">
    <property type="entry name" value="XkdX"/>
</dbReference>
<reference evidence="1" key="3">
    <citation type="submission" date="2023-03" db="EMBL/GenBank/DDBJ databases">
        <authorList>
            <person name="Zajac M."/>
            <person name="Kwit R."/>
            <person name="Wasyl D."/>
        </authorList>
    </citation>
    <scope>NUCLEOTIDE SEQUENCE</scope>
    <source>
        <strain evidence="1">691B_2</strain>
    </source>
</reference>